<sequence>MESDQPPQAAMEAVTADLLHLGFLEIRFLTAPLLDAHSADALDRRRERANMIADLCHQLPGLLAPQRRDQLADGLRYLWRTATATKRQWLRSRWDHLNYDHRWLTEAATERPTPKGKTANADPPSPPIESGAN</sequence>
<dbReference type="EMBL" id="WAAR01000041">
    <property type="protein sequence ID" value="KAB1116518.1"/>
    <property type="molecule type" value="Genomic_DNA"/>
</dbReference>
<dbReference type="RefSeq" id="WP_145755718.1">
    <property type="nucleotide sequence ID" value="NZ_CP084582.1"/>
</dbReference>
<evidence type="ECO:0000313" key="2">
    <source>
        <dbReference type="EMBL" id="KAB1116518.1"/>
    </source>
</evidence>
<comment type="caution">
    <text evidence="2">The sequence shown here is derived from an EMBL/GenBank/DDBJ whole genome shotgun (WGS) entry which is preliminary data.</text>
</comment>
<evidence type="ECO:0000256" key="1">
    <source>
        <dbReference type="SAM" id="MobiDB-lite"/>
    </source>
</evidence>
<proteinExistence type="predicted"/>
<feature type="region of interest" description="Disordered" evidence="1">
    <location>
        <begin position="105"/>
        <end position="133"/>
    </location>
</feature>
<evidence type="ECO:0000313" key="3">
    <source>
        <dbReference type="Proteomes" id="UP000471364"/>
    </source>
</evidence>
<organism evidence="2 3">
    <name type="scientific">Micromonospora aurantiaca</name>
    <name type="common">nom. illeg.</name>
    <dbReference type="NCBI Taxonomy" id="47850"/>
    <lineage>
        <taxon>Bacteria</taxon>
        <taxon>Bacillati</taxon>
        <taxon>Actinomycetota</taxon>
        <taxon>Actinomycetes</taxon>
        <taxon>Micromonosporales</taxon>
        <taxon>Micromonosporaceae</taxon>
        <taxon>Micromonospora</taxon>
    </lineage>
</organism>
<dbReference type="Proteomes" id="UP000471364">
    <property type="component" value="Unassembled WGS sequence"/>
</dbReference>
<protein>
    <submittedName>
        <fullName evidence="2">Uncharacterized protein</fullName>
    </submittedName>
</protein>
<gene>
    <name evidence="2" type="ORF">F6X54_11740</name>
</gene>
<keyword evidence="3" id="KW-1185">Reference proteome</keyword>
<reference evidence="2 3" key="1">
    <citation type="submission" date="2019-09" db="EMBL/GenBank/DDBJ databases">
        <title>High taxonomic diversity of Micromonospora strains isolated from Medicago sativa nodules in different geographical locations.</title>
        <authorList>
            <person name="Martinez-Hidalgo P."/>
            <person name="Flores-Felix J.D."/>
            <person name="Velazquez E."/>
            <person name="Brau L."/>
            <person name="Trujillo M.E."/>
            <person name="Martinez-Molina E."/>
        </authorList>
    </citation>
    <scope>NUCLEOTIDE SEQUENCE [LARGE SCALE GENOMIC DNA]</scope>
    <source>
        <strain evidence="2 3">ALFB5</strain>
    </source>
</reference>
<accession>A0ABQ6UI49</accession>
<name>A0ABQ6UI49_9ACTN</name>